<dbReference type="Proteomes" id="UP000216825">
    <property type="component" value="Chromosome"/>
</dbReference>
<feature type="domain" description="AB hydrolase-1" evidence="1">
    <location>
        <begin position="39"/>
        <end position="293"/>
    </location>
</feature>
<dbReference type="EC" id="3.8.1.5" evidence="2"/>
<dbReference type="GO" id="GO:0016020">
    <property type="term" value="C:membrane"/>
    <property type="evidence" value="ECO:0007669"/>
    <property type="project" value="TreeGrafter"/>
</dbReference>
<reference evidence="2" key="1">
    <citation type="submission" date="2017-08" db="EMBL/GenBank/DDBJ databases">
        <authorList>
            <person name="Minaev M."/>
            <person name="Kurbakov K.A."/>
            <person name="Solodovnikova G.I."/>
            <person name="Kuznetsova O.A."/>
            <person name="Lisitsyn A.B."/>
        </authorList>
    </citation>
    <scope>NUCLEOTIDE SEQUENCE</scope>
    <source>
        <strain evidence="2">80</strain>
    </source>
</reference>
<evidence type="ECO:0000313" key="2">
    <source>
        <dbReference type="EMBL" id="QMS56742.1"/>
    </source>
</evidence>
<proteinExistence type="predicted"/>
<dbReference type="Pfam" id="PF12697">
    <property type="entry name" value="Abhydrolase_6"/>
    <property type="match status" value="1"/>
</dbReference>
<evidence type="ECO:0000259" key="1">
    <source>
        <dbReference type="Pfam" id="PF12697"/>
    </source>
</evidence>
<dbReference type="RefSeq" id="WP_055083226.1">
    <property type="nucleotide sequence ID" value="NZ_CP059343.1"/>
</dbReference>
<name>A0A7D7Q4A1_KOCVA</name>
<dbReference type="KEGG" id="kvr:CIB50_0001458"/>
<protein>
    <submittedName>
        <fullName evidence="2">Haloalkane dehalogenase</fullName>
        <ecNumber evidence="2">3.8.1.5</ecNumber>
    </submittedName>
</protein>
<dbReference type="AlphaFoldDB" id="A0A7D7Q4A1"/>
<sequence>MTTPLEEALRAHVATHTVLGTRTRILDVGSGPVVVCSSGVASVLWDWAPVVALLRRTHRVIVVDRPGYAPGDEVSAVLPTLEGEAEHLLAALGACGVTEPVTAVGHSFGAALVEAAARWHPERIRSLVLLDGSVPHAEGTHGHDDAARAARRFRQRTLPIALSRPVGAVWVALGPGLSTVLVPGRRGLARAIPGLRAEAGAQSTLAASLRELAGYPACMGELERLRARRPLSRGLPVVVVAANGRLPRPGLSLWVRHVLRQARGFSHEARLTCRVLRRSGHFVMLDQLHRTAELIARAAAPQS</sequence>
<dbReference type="InterPro" id="IPR050266">
    <property type="entry name" value="AB_hydrolase_sf"/>
</dbReference>
<dbReference type="PRINTS" id="PR00111">
    <property type="entry name" value="ABHYDROLASE"/>
</dbReference>
<evidence type="ECO:0000313" key="3">
    <source>
        <dbReference type="Proteomes" id="UP000216825"/>
    </source>
</evidence>
<accession>A0A7D7Q4A1</accession>
<organism evidence="2 3">
    <name type="scientific">Kocuria varians</name>
    <name type="common">Micrococcus varians</name>
    <dbReference type="NCBI Taxonomy" id="1272"/>
    <lineage>
        <taxon>Bacteria</taxon>
        <taxon>Bacillati</taxon>
        <taxon>Actinomycetota</taxon>
        <taxon>Actinomycetes</taxon>
        <taxon>Micrococcales</taxon>
        <taxon>Micrococcaceae</taxon>
        <taxon>Kocuria</taxon>
    </lineage>
</organism>
<keyword evidence="3" id="KW-1185">Reference proteome</keyword>
<dbReference type="PANTHER" id="PTHR43798">
    <property type="entry name" value="MONOACYLGLYCEROL LIPASE"/>
    <property type="match status" value="1"/>
</dbReference>
<dbReference type="EMBL" id="CP059343">
    <property type="protein sequence ID" value="QMS56742.1"/>
    <property type="molecule type" value="Genomic_DNA"/>
</dbReference>
<reference evidence="2" key="2">
    <citation type="submission" date="2020-07" db="EMBL/GenBank/DDBJ databases">
        <title>Genome of starter culture bacteria Kocuria salsicia reveals its technological properties and safety for usage in meat industry.</title>
        <authorList>
            <person name="Michael M."/>
            <person name="Konstantin K."/>
            <person name="Evgenii K."/>
            <person name="Galina S."/>
            <person name="Oksana K."/>
            <person name="Andrei L."/>
        </authorList>
    </citation>
    <scope>NUCLEOTIDE SEQUENCE [LARGE SCALE GENOMIC DNA]</scope>
    <source>
        <strain evidence="2">80</strain>
    </source>
</reference>
<dbReference type="SUPFAM" id="SSF53474">
    <property type="entry name" value="alpha/beta-Hydrolases"/>
    <property type="match status" value="1"/>
</dbReference>
<keyword evidence="2" id="KW-0378">Hydrolase</keyword>
<dbReference type="InterPro" id="IPR029058">
    <property type="entry name" value="AB_hydrolase_fold"/>
</dbReference>
<gene>
    <name evidence="2" type="primary">dhaA</name>
    <name evidence="2" type="ORF">CIB50_0001458</name>
</gene>
<dbReference type="Gene3D" id="3.40.50.1820">
    <property type="entry name" value="alpha/beta hydrolase"/>
    <property type="match status" value="1"/>
</dbReference>
<dbReference type="PANTHER" id="PTHR43798:SF33">
    <property type="entry name" value="HYDROLASE, PUTATIVE (AFU_ORTHOLOGUE AFUA_2G14860)-RELATED"/>
    <property type="match status" value="1"/>
</dbReference>
<dbReference type="InterPro" id="IPR000073">
    <property type="entry name" value="AB_hydrolase_1"/>
</dbReference>
<dbReference type="GO" id="GO:0018786">
    <property type="term" value="F:haloalkane dehalogenase activity"/>
    <property type="evidence" value="ECO:0007669"/>
    <property type="project" value="UniProtKB-EC"/>
</dbReference>